<comment type="caution">
    <text evidence="10">The sequence shown here is derived from an EMBL/GenBank/DDBJ whole genome shotgun (WGS) entry which is preliminary data.</text>
</comment>
<keyword evidence="8" id="KW-0694">RNA-binding</keyword>
<dbReference type="InterPro" id="IPR038763">
    <property type="entry name" value="DHH_sf"/>
</dbReference>
<evidence type="ECO:0000256" key="3">
    <source>
        <dbReference type="ARBA" id="ARBA00022694"/>
    </source>
</evidence>
<keyword evidence="11" id="KW-1185">Reference proteome</keyword>
<feature type="non-terminal residue" evidence="10">
    <location>
        <position position="254"/>
    </location>
</feature>
<accession>A0A0F3GYJ7</accession>
<keyword evidence="7" id="KW-0460">Magnesium</keyword>
<keyword evidence="3" id="KW-0819">tRNA processing</keyword>
<organism evidence="10 11">
    <name type="scientific">Candidatus Magnetobacterium bavaricum</name>
    <dbReference type="NCBI Taxonomy" id="29290"/>
    <lineage>
        <taxon>Bacteria</taxon>
        <taxon>Pseudomonadati</taxon>
        <taxon>Nitrospirota</taxon>
        <taxon>Thermodesulfovibrionia</taxon>
        <taxon>Thermodesulfovibrionales</taxon>
        <taxon>Candidatus Magnetobacteriaceae</taxon>
        <taxon>Candidatus Magnetobacterium</taxon>
    </lineage>
</organism>
<evidence type="ECO:0000313" key="10">
    <source>
        <dbReference type="EMBL" id="KJU87049.1"/>
    </source>
</evidence>
<dbReference type="Pfam" id="PF01368">
    <property type="entry name" value="DHH"/>
    <property type="match status" value="1"/>
</dbReference>
<dbReference type="EMBL" id="LACI01000344">
    <property type="protein sequence ID" value="KJU87049.1"/>
    <property type="molecule type" value="Genomic_DNA"/>
</dbReference>
<evidence type="ECO:0000256" key="5">
    <source>
        <dbReference type="ARBA" id="ARBA00022723"/>
    </source>
</evidence>
<evidence type="ECO:0000256" key="7">
    <source>
        <dbReference type="ARBA" id="ARBA00022842"/>
    </source>
</evidence>
<proteinExistence type="inferred from homology"/>
<reference evidence="10 11" key="1">
    <citation type="submission" date="2015-02" db="EMBL/GenBank/DDBJ databases">
        <title>Single-cell genomics of uncultivated deep-branching MTB reveals a conserved set of magnetosome genes.</title>
        <authorList>
            <person name="Kolinko S."/>
            <person name="Richter M."/>
            <person name="Glockner F.O."/>
            <person name="Brachmann A."/>
            <person name="Schuler D."/>
        </authorList>
    </citation>
    <scope>NUCLEOTIDE SEQUENCE [LARGE SCALE GENOMIC DNA]</scope>
    <source>
        <strain evidence="10">TM-1</strain>
    </source>
</reference>
<keyword evidence="10" id="KW-0808">Transferase</keyword>
<keyword evidence="6" id="KW-0547">Nucleotide-binding</keyword>
<sequence length="254" mass="28333">MDIITCHVNADFDCLASMIGVQKLFPDGRLVFPGSQERAVREFLKTFPVETLRIKDVRMQRIKRLIIVDTKSPERIGDFKSLLGKQDVQVFLYDHHRHSDGDIVATVETIEEVGATTTLITELIRAKGIFITPLEATIMCLGIYEETGSLRFPSTTERDLLSAAFLLKRGANLNIVSDYLRPQLSKDALALLNELIASLTEVFIHGIRVKIGMATLDSYMGDAAQLAHNIMDMEDIDALILILSMEGKSILIGR</sequence>
<name>A0A0F3GYJ7_9BACT</name>
<dbReference type="GO" id="GO:0000166">
    <property type="term" value="F:nucleotide binding"/>
    <property type="evidence" value="ECO:0007669"/>
    <property type="project" value="UniProtKB-KW"/>
</dbReference>
<dbReference type="PANTHER" id="PTHR47788">
    <property type="entry name" value="POLYA POLYMERASE"/>
    <property type="match status" value="1"/>
</dbReference>
<dbReference type="GO" id="GO:0003723">
    <property type="term" value="F:RNA binding"/>
    <property type="evidence" value="ECO:0007669"/>
    <property type="project" value="UniProtKB-KW"/>
</dbReference>
<dbReference type="InterPro" id="IPR052390">
    <property type="entry name" value="tRNA_nt/polyA_polymerase"/>
</dbReference>
<dbReference type="Proteomes" id="UP000033423">
    <property type="component" value="Unassembled WGS sequence"/>
</dbReference>
<dbReference type="PATRIC" id="fig|29290.4.peg.1002"/>
<evidence type="ECO:0000256" key="2">
    <source>
        <dbReference type="ARBA" id="ARBA00007265"/>
    </source>
</evidence>
<evidence type="ECO:0000256" key="8">
    <source>
        <dbReference type="ARBA" id="ARBA00022884"/>
    </source>
</evidence>
<evidence type="ECO:0000259" key="9">
    <source>
        <dbReference type="Pfam" id="PF01368"/>
    </source>
</evidence>
<comment type="similarity">
    <text evidence="2">Belongs to the tRNA nucleotidyltransferase/poly(A) polymerase family.</text>
</comment>
<keyword evidence="5" id="KW-0479">Metal-binding</keyword>
<evidence type="ECO:0000256" key="6">
    <source>
        <dbReference type="ARBA" id="ARBA00022741"/>
    </source>
</evidence>
<dbReference type="GO" id="GO:0046872">
    <property type="term" value="F:metal ion binding"/>
    <property type="evidence" value="ECO:0007669"/>
    <property type="project" value="UniProtKB-KW"/>
</dbReference>
<gene>
    <name evidence="10" type="ORF">MBAV_000757</name>
</gene>
<feature type="domain" description="DDH" evidence="9">
    <location>
        <begin position="3"/>
        <end position="143"/>
    </location>
</feature>
<dbReference type="Gene3D" id="3.90.1640.10">
    <property type="entry name" value="inorganic pyrophosphatase (n-terminal core)"/>
    <property type="match status" value="1"/>
</dbReference>
<keyword evidence="4" id="KW-0548">Nucleotidyltransferase</keyword>
<dbReference type="GO" id="GO:0016779">
    <property type="term" value="F:nucleotidyltransferase activity"/>
    <property type="evidence" value="ECO:0007669"/>
    <property type="project" value="UniProtKB-KW"/>
</dbReference>
<evidence type="ECO:0000313" key="11">
    <source>
        <dbReference type="Proteomes" id="UP000033423"/>
    </source>
</evidence>
<dbReference type="PANTHER" id="PTHR47788:SF1">
    <property type="entry name" value="A-ADDING TRNA NUCLEOTIDYLTRANSFERASE"/>
    <property type="match status" value="1"/>
</dbReference>
<protein>
    <submittedName>
        <fullName evidence="10">tRNA nucleotidyltransferase/poly(A) polymerase</fullName>
    </submittedName>
</protein>
<dbReference type="SUPFAM" id="SSF64182">
    <property type="entry name" value="DHH phosphoesterases"/>
    <property type="match status" value="1"/>
</dbReference>
<dbReference type="AlphaFoldDB" id="A0A0F3GYJ7"/>
<comment type="cofactor">
    <cofactor evidence="1">
        <name>Mg(2+)</name>
        <dbReference type="ChEBI" id="CHEBI:18420"/>
    </cofactor>
</comment>
<evidence type="ECO:0000256" key="1">
    <source>
        <dbReference type="ARBA" id="ARBA00001946"/>
    </source>
</evidence>
<dbReference type="GO" id="GO:0008033">
    <property type="term" value="P:tRNA processing"/>
    <property type="evidence" value="ECO:0007669"/>
    <property type="project" value="UniProtKB-KW"/>
</dbReference>
<dbReference type="InterPro" id="IPR001667">
    <property type="entry name" value="DDH_dom"/>
</dbReference>
<evidence type="ECO:0000256" key="4">
    <source>
        <dbReference type="ARBA" id="ARBA00022695"/>
    </source>
</evidence>